<dbReference type="PROSITE" id="PS51257">
    <property type="entry name" value="PROKAR_LIPOPROTEIN"/>
    <property type="match status" value="1"/>
</dbReference>
<evidence type="ECO:0000313" key="2">
    <source>
        <dbReference type="EMBL" id="MDN0024955.1"/>
    </source>
</evidence>
<organism evidence="2 4">
    <name type="scientific">Leyella lascolaii</name>
    <dbReference type="NCBI Taxonomy" id="1776379"/>
    <lineage>
        <taxon>Bacteria</taxon>
        <taxon>Pseudomonadati</taxon>
        <taxon>Bacteroidota</taxon>
        <taxon>Bacteroidia</taxon>
        <taxon>Bacteroidales</taxon>
        <taxon>Prevotellaceae</taxon>
        <taxon>Leyella</taxon>
    </lineage>
</organism>
<dbReference type="EMBL" id="JAUEIE010000003">
    <property type="protein sequence ID" value="MDN0022356.1"/>
    <property type="molecule type" value="Genomic_DNA"/>
</dbReference>
<name>A0AAW7JPY7_9BACT</name>
<accession>A0AAW7JPY7</accession>
<sequence length="79" mass="8951">MSKFTQYKIITITAILIALACFFAKMTPHMQGFCYDFRRQTPGPPTEHFRPLQLIWLVISRLALADAGAFSPSAIKTFI</sequence>
<dbReference type="AlphaFoldDB" id="A0AAW7JPY7"/>
<evidence type="ECO:0000313" key="3">
    <source>
        <dbReference type="Proteomes" id="UP001167831"/>
    </source>
</evidence>
<comment type="caution">
    <text evidence="2">The sequence shown here is derived from an EMBL/GenBank/DDBJ whole genome shotgun (WGS) entry which is preliminary data.</text>
</comment>
<reference evidence="2" key="1">
    <citation type="submission" date="2023-06" db="EMBL/GenBank/DDBJ databases">
        <authorList>
            <person name="Zeman M."/>
            <person name="Kubasova T."/>
            <person name="Jahodarova E."/>
            <person name="Nykrynova M."/>
            <person name="Rychlik I."/>
        </authorList>
    </citation>
    <scope>NUCLEOTIDE SEQUENCE</scope>
    <source>
        <strain evidence="2">ET15</strain>
        <strain evidence="1">ET37</strain>
    </source>
</reference>
<gene>
    <name evidence="1" type="ORF">QVN81_04875</name>
    <name evidence="2" type="ORF">QVN84_05410</name>
</gene>
<reference evidence="2" key="2">
    <citation type="submission" date="2023-08" db="EMBL/GenBank/DDBJ databases">
        <title>Identification and characterization of horizontal gene transfer across gut microbiota members of farm animals based on homology search.</title>
        <authorList>
            <person name="Schwarzerova J."/>
            <person name="Nykrynova M."/>
            <person name="Jureckova K."/>
            <person name="Cejkova D."/>
            <person name="Rychlik I."/>
        </authorList>
    </citation>
    <scope>NUCLEOTIDE SEQUENCE</scope>
    <source>
        <strain evidence="2">ET15</strain>
        <strain evidence="1">ET37</strain>
    </source>
</reference>
<dbReference type="RefSeq" id="WP_289824926.1">
    <property type="nucleotide sequence ID" value="NZ_JAUEIE010000003.1"/>
</dbReference>
<evidence type="ECO:0000313" key="1">
    <source>
        <dbReference type="EMBL" id="MDN0022356.1"/>
    </source>
</evidence>
<dbReference type="EMBL" id="JAUEIF010000003">
    <property type="protein sequence ID" value="MDN0024955.1"/>
    <property type="molecule type" value="Genomic_DNA"/>
</dbReference>
<keyword evidence="3" id="KW-1185">Reference proteome</keyword>
<evidence type="ECO:0000313" key="4">
    <source>
        <dbReference type="Proteomes" id="UP001168478"/>
    </source>
</evidence>
<protein>
    <submittedName>
        <fullName evidence="2">Uncharacterized protein</fullName>
    </submittedName>
</protein>
<dbReference type="Proteomes" id="UP001168478">
    <property type="component" value="Unassembled WGS sequence"/>
</dbReference>
<dbReference type="Proteomes" id="UP001167831">
    <property type="component" value="Unassembled WGS sequence"/>
</dbReference>
<proteinExistence type="predicted"/>